<dbReference type="GO" id="GO:0003676">
    <property type="term" value="F:nucleic acid binding"/>
    <property type="evidence" value="ECO:0007669"/>
    <property type="project" value="InterPro"/>
</dbReference>
<evidence type="ECO:0000313" key="1">
    <source>
        <dbReference type="EMBL" id="PNF22674.1"/>
    </source>
</evidence>
<gene>
    <name evidence="1" type="ORF">B7P43_G07121</name>
</gene>
<dbReference type="Proteomes" id="UP000235965">
    <property type="component" value="Unassembled WGS sequence"/>
</dbReference>
<dbReference type="InParanoid" id="A0A2J7Q274"/>
<dbReference type="InterPro" id="IPR036397">
    <property type="entry name" value="RNaseH_sf"/>
</dbReference>
<protein>
    <submittedName>
        <fullName evidence="1">Uncharacterized protein</fullName>
    </submittedName>
</protein>
<comment type="caution">
    <text evidence="1">The sequence shown here is derived from an EMBL/GenBank/DDBJ whole genome shotgun (WGS) entry which is preliminary data.</text>
</comment>
<keyword evidence="2" id="KW-1185">Reference proteome</keyword>
<accession>A0A2J7Q274</accession>
<feature type="non-terminal residue" evidence="1">
    <location>
        <position position="1"/>
    </location>
</feature>
<dbReference type="EMBL" id="NEVH01019373">
    <property type="protein sequence ID" value="PNF22674.1"/>
    <property type="molecule type" value="Genomic_DNA"/>
</dbReference>
<proteinExistence type="predicted"/>
<sequence length="94" mass="10984">ILTEDLSMRKVCTKMVSKELTTFFSVPEDKINIARRHFDDIDDIRNNTTAALKVTPQNQFQNCFEGWTRSWDRCIASQGECFEGDHSDIHQRDM</sequence>
<evidence type="ECO:0000313" key="2">
    <source>
        <dbReference type="Proteomes" id="UP000235965"/>
    </source>
</evidence>
<dbReference type="AlphaFoldDB" id="A0A2J7Q274"/>
<reference evidence="1 2" key="1">
    <citation type="submission" date="2017-12" db="EMBL/GenBank/DDBJ databases">
        <title>Hemimetabolous genomes reveal molecular basis of termite eusociality.</title>
        <authorList>
            <person name="Harrison M.C."/>
            <person name="Jongepier E."/>
            <person name="Robertson H.M."/>
            <person name="Arning N."/>
            <person name="Bitard-Feildel T."/>
            <person name="Chao H."/>
            <person name="Childers C.P."/>
            <person name="Dinh H."/>
            <person name="Doddapaneni H."/>
            <person name="Dugan S."/>
            <person name="Gowin J."/>
            <person name="Greiner C."/>
            <person name="Han Y."/>
            <person name="Hu H."/>
            <person name="Hughes D.S.T."/>
            <person name="Huylmans A.-K."/>
            <person name="Kemena C."/>
            <person name="Kremer L.P.M."/>
            <person name="Lee S.L."/>
            <person name="Lopez-Ezquerra A."/>
            <person name="Mallet L."/>
            <person name="Monroy-Kuhn J.M."/>
            <person name="Moser A."/>
            <person name="Murali S.C."/>
            <person name="Muzny D.M."/>
            <person name="Otani S."/>
            <person name="Piulachs M.-D."/>
            <person name="Poelchau M."/>
            <person name="Qu J."/>
            <person name="Schaub F."/>
            <person name="Wada-Katsumata A."/>
            <person name="Worley K.C."/>
            <person name="Xie Q."/>
            <person name="Ylla G."/>
            <person name="Poulsen M."/>
            <person name="Gibbs R.A."/>
            <person name="Schal C."/>
            <person name="Richards S."/>
            <person name="Belles X."/>
            <person name="Korb J."/>
            <person name="Bornberg-Bauer E."/>
        </authorList>
    </citation>
    <scope>NUCLEOTIDE SEQUENCE [LARGE SCALE GENOMIC DNA]</scope>
    <source>
        <tissue evidence="1">Whole body</tissue>
    </source>
</reference>
<name>A0A2J7Q274_9NEOP</name>
<dbReference type="Gene3D" id="3.30.420.10">
    <property type="entry name" value="Ribonuclease H-like superfamily/Ribonuclease H"/>
    <property type="match status" value="1"/>
</dbReference>
<organism evidence="1 2">
    <name type="scientific">Cryptotermes secundus</name>
    <dbReference type="NCBI Taxonomy" id="105785"/>
    <lineage>
        <taxon>Eukaryota</taxon>
        <taxon>Metazoa</taxon>
        <taxon>Ecdysozoa</taxon>
        <taxon>Arthropoda</taxon>
        <taxon>Hexapoda</taxon>
        <taxon>Insecta</taxon>
        <taxon>Pterygota</taxon>
        <taxon>Neoptera</taxon>
        <taxon>Polyneoptera</taxon>
        <taxon>Dictyoptera</taxon>
        <taxon>Blattodea</taxon>
        <taxon>Blattoidea</taxon>
        <taxon>Termitoidae</taxon>
        <taxon>Kalotermitidae</taxon>
        <taxon>Cryptotermitinae</taxon>
        <taxon>Cryptotermes</taxon>
    </lineage>
</organism>